<accession>A0A1I7WQ10</accession>
<reference evidence="3" key="1">
    <citation type="submission" date="2016-11" db="UniProtKB">
        <authorList>
            <consortium name="WormBaseParasite"/>
        </authorList>
    </citation>
    <scope>IDENTIFICATION</scope>
</reference>
<evidence type="ECO:0000313" key="2">
    <source>
        <dbReference type="Proteomes" id="UP000095283"/>
    </source>
</evidence>
<proteinExistence type="predicted"/>
<keyword evidence="1" id="KW-0812">Transmembrane</keyword>
<dbReference type="AlphaFoldDB" id="A0A1I7WQ10"/>
<keyword evidence="1" id="KW-1133">Transmembrane helix</keyword>
<name>A0A1I7WQ10_HETBA</name>
<dbReference type="Proteomes" id="UP000095283">
    <property type="component" value="Unplaced"/>
</dbReference>
<organism evidence="2 3">
    <name type="scientific">Heterorhabditis bacteriophora</name>
    <name type="common">Entomopathogenic nematode worm</name>
    <dbReference type="NCBI Taxonomy" id="37862"/>
    <lineage>
        <taxon>Eukaryota</taxon>
        <taxon>Metazoa</taxon>
        <taxon>Ecdysozoa</taxon>
        <taxon>Nematoda</taxon>
        <taxon>Chromadorea</taxon>
        <taxon>Rhabditida</taxon>
        <taxon>Rhabditina</taxon>
        <taxon>Rhabditomorpha</taxon>
        <taxon>Strongyloidea</taxon>
        <taxon>Heterorhabditidae</taxon>
        <taxon>Heterorhabditis</taxon>
    </lineage>
</organism>
<evidence type="ECO:0000313" key="3">
    <source>
        <dbReference type="WBParaSite" id="Hba_07243"/>
    </source>
</evidence>
<protein>
    <submittedName>
        <fullName evidence="3">Uncharacterized protein</fullName>
    </submittedName>
</protein>
<keyword evidence="1" id="KW-0472">Membrane</keyword>
<dbReference type="WBParaSite" id="Hba_07243">
    <property type="protein sequence ID" value="Hba_07243"/>
    <property type="gene ID" value="Hba_07243"/>
</dbReference>
<sequence>MYCSLQSIVYPFKPSPTDYSIYNIDYFLPVKSGLNVSPIANCRMDQQLARAHRATRIYTLIHDSINFVKHIYRPYPANAMSDHVYEELKKVLILAGAFFFITIVCIMSKLQVKLLQHPYN</sequence>
<keyword evidence="2" id="KW-1185">Reference proteome</keyword>
<feature type="transmembrane region" description="Helical" evidence="1">
    <location>
        <begin position="91"/>
        <end position="110"/>
    </location>
</feature>
<evidence type="ECO:0000256" key="1">
    <source>
        <dbReference type="SAM" id="Phobius"/>
    </source>
</evidence>